<evidence type="ECO:0000259" key="1">
    <source>
        <dbReference type="Pfam" id="PF12680"/>
    </source>
</evidence>
<feature type="domain" description="SnoaL-like" evidence="1">
    <location>
        <begin position="144"/>
        <end position="241"/>
    </location>
</feature>
<protein>
    <submittedName>
        <fullName evidence="2">Putative SnoaL-like aldol condensation-catalyzing enzyme</fullName>
    </submittedName>
</protein>
<evidence type="ECO:0000313" key="2">
    <source>
        <dbReference type="EMBL" id="PWJ43891.1"/>
    </source>
</evidence>
<reference evidence="2 3" key="1">
    <citation type="submission" date="2018-03" db="EMBL/GenBank/DDBJ databases">
        <title>Genomic Encyclopedia of Archaeal and Bacterial Type Strains, Phase II (KMG-II): from individual species to whole genera.</title>
        <authorList>
            <person name="Goeker M."/>
        </authorList>
    </citation>
    <scope>NUCLEOTIDE SEQUENCE [LARGE SCALE GENOMIC DNA]</scope>
    <source>
        <strain evidence="2 3">DSM 28229</strain>
    </source>
</reference>
<dbReference type="InterPro" id="IPR032710">
    <property type="entry name" value="NTF2-like_dom_sf"/>
</dbReference>
<dbReference type="EMBL" id="QGDO01000001">
    <property type="protein sequence ID" value="PWJ43891.1"/>
    <property type="molecule type" value="Genomic_DNA"/>
</dbReference>
<dbReference type="Proteomes" id="UP000245535">
    <property type="component" value="Unassembled WGS sequence"/>
</dbReference>
<keyword evidence="3" id="KW-1185">Reference proteome</keyword>
<dbReference type="InterPro" id="IPR009959">
    <property type="entry name" value="Cyclase_SnoaL-like"/>
</dbReference>
<dbReference type="Pfam" id="PF12680">
    <property type="entry name" value="SnoaL_2"/>
    <property type="match status" value="2"/>
</dbReference>
<dbReference type="Gene3D" id="3.10.450.50">
    <property type="match status" value="2"/>
</dbReference>
<evidence type="ECO:0000313" key="3">
    <source>
        <dbReference type="Proteomes" id="UP000245535"/>
    </source>
</evidence>
<sequence length="260" mass="29597">MSQKIENAKGLYLEGIRDGNAREAVTKYTGDRYTQHSTGVADGVEGFVAFFEPFIERNKNRDIQIVRSFEDGEYVFTHAYQNIDNGKAQWVTADIFHTDSNDKIIEHWDVIQAFEKETASGRTMVDGPTEIVDLDKTNTNKALVKKFLEEVLVKGKGEKLTDFISTEKYYQHSPTVGDGVEGLVAHIKDFQKKGIKASYEKVHKLIGQGNFVVSLSHARLNEKDFAYIDIFRLEDGLIVEHWDVQEEILPKEQWGNSGKF</sequence>
<gene>
    <name evidence="2" type="ORF">BC781_101241</name>
</gene>
<dbReference type="GO" id="GO:0030638">
    <property type="term" value="P:polyketide metabolic process"/>
    <property type="evidence" value="ECO:0007669"/>
    <property type="project" value="InterPro"/>
</dbReference>
<feature type="domain" description="SnoaL-like" evidence="1">
    <location>
        <begin position="12"/>
        <end position="107"/>
    </location>
</feature>
<dbReference type="RefSeq" id="WP_109615419.1">
    <property type="nucleotide sequence ID" value="NZ_QGDO01000001.1"/>
</dbReference>
<accession>A0A315ZED1</accession>
<dbReference type="PANTHER" id="PTHR38436:SF1">
    <property type="entry name" value="ESTER CYCLASE"/>
    <property type="match status" value="1"/>
</dbReference>
<organism evidence="2 3">
    <name type="scientific">Sediminitomix flava</name>
    <dbReference type="NCBI Taxonomy" id="379075"/>
    <lineage>
        <taxon>Bacteria</taxon>
        <taxon>Pseudomonadati</taxon>
        <taxon>Bacteroidota</taxon>
        <taxon>Cytophagia</taxon>
        <taxon>Cytophagales</taxon>
        <taxon>Flammeovirgaceae</taxon>
        <taxon>Sediminitomix</taxon>
    </lineage>
</organism>
<name>A0A315ZED1_SEDFL</name>
<comment type="caution">
    <text evidence="2">The sequence shown here is derived from an EMBL/GenBank/DDBJ whole genome shotgun (WGS) entry which is preliminary data.</text>
</comment>
<dbReference type="OrthoDB" id="9812089at2"/>
<proteinExistence type="predicted"/>
<dbReference type="SUPFAM" id="SSF54427">
    <property type="entry name" value="NTF2-like"/>
    <property type="match status" value="2"/>
</dbReference>
<dbReference type="InterPro" id="IPR037401">
    <property type="entry name" value="SnoaL-like"/>
</dbReference>
<dbReference type="AlphaFoldDB" id="A0A315ZED1"/>
<dbReference type="PANTHER" id="PTHR38436">
    <property type="entry name" value="POLYKETIDE CYCLASE SNOAL-LIKE DOMAIN"/>
    <property type="match status" value="1"/>
</dbReference>